<dbReference type="InterPro" id="IPR011993">
    <property type="entry name" value="PH-like_dom_sf"/>
</dbReference>
<dbReference type="EMBL" id="VVIM01000007">
    <property type="protein sequence ID" value="KAB0796711.1"/>
    <property type="molecule type" value="Genomic_DNA"/>
</dbReference>
<protein>
    <recommendedName>
        <fullName evidence="2">PH domain-containing protein</fullName>
    </recommendedName>
</protein>
<dbReference type="Pfam" id="PF00169">
    <property type="entry name" value="PH"/>
    <property type="match status" value="1"/>
</dbReference>
<dbReference type="InParanoid" id="A0A5N4AHC4"/>
<feature type="region of interest" description="Disordered" evidence="1">
    <location>
        <begin position="123"/>
        <end position="143"/>
    </location>
</feature>
<dbReference type="Pfam" id="PF08174">
    <property type="entry name" value="Anillin"/>
    <property type="match status" value="1"/>
</dbReference>
<dbReference type="SUPFAM" id="SSF50729">
    <property type="entry name" value="PH domain-like"/>
    <property type="match status" value="1"/>
</dbReference>
<comment type="caution">
    <text evidence="3">The sequence shown here is derived from an EMBL/GenBank/DDBJ whole genome shotgun (WGS) entry which is preliminary data.</text>
</comment>
<dbReference type="Proteomes" id="UP000327044">
    <property type="component" value="Unassembled WGS sequence"/>
</dbReference>
<evidence type="ECO:0000313" key="3">
    <source>
        <dbReference type="EMBL" id="KAB0796711.1"/>
    </source>
</evidence>
<dbReference type="InterPro" id="IPR051364">
    <property type="entry name" value="Cytokinesis/Rho-signaling"/>
</dbReference>
<dbReference type="GO" id="GO:0031106">
    <property type="term" value="P:septin ring organization"/>
    <property type="evidence" value="ECO:0007669"/>
    <property type="project" value="TreeGrafter"/>
</dbReference>
<dbReference type="CDD" id="cd01263">
    <property type="entry name" value="PH_anillin"/>
    <property type="match status" value="1"/>
</dbReference>
<evidence type="ECO:0000313" key="4">
    <source>
        <dbReference type="Proteomes" id="UP000327044"/>
    </source>
</evidence>
<dbReference type="SMART" id="SM00233">
    <property type="entry name" value="PH"/>
    <property type="match status" value="1"/>
</dbReference>
<name>A0A5N4AHC4_PHOPY</name>
<dbReference type="Gene3D" id="2.30.29.30">
    <property type="entry name" value="Pleckstrin-homology domain (PH domain)/Phosphotyrosine-binding domain (PTB)"/>
    <property type="match status" value="1"/>
</dbReference>
<sequence length="604" mass="68956">MELFANSKRWKSNGDISRKEDLSCISNSSISKRKHKVPLMGKTVLLAKHANITVMQHVNESEIITKLVLEKFKNILDRHRQRSELRAKHRVQTKFDEELMEEQEVEDSPNVTLTRDEPIIVVESAPASEKSSSDDDAEAPEEKAEYDVQQFLFDALGGELHNYPSNSEVQSDLHNYNYNDDFSIGTSNISTLLSKSNSSYSHFSRKMRRCNTYASSTMYDKVTIDDDSIHPEDSKAAQYISEAARQHHIIIQASKALNLCLSCKEFKASTEYAEAERILLLAIEKREAVLRELKMVEYEDLTEDCYSVGHVKIGNLLFHPIRTGNLKTKLITQCFFAIASCGPHVLATEIAKLDDQNRINFNKCFMFDSLPSDFEIIIKLYYLNILNAKRLAKTDTTMCPSPNHILGFYKKSETRSRRLYSYERREPSFNLYGAAKVVISDLAQCTFNLTNCNESLGSVDLQITSSIELSLTHKGFLTIGSEAGGLAVWNRRWCLLDGSVLKYWNYPQDSDFSEPVNTIDLSYCVISSISRANRELCARPRTLVIETGRPSNSDATPYTITRHYLSADSVEEMETWERLLNYVLSSLRNWNCMNFQLNCKSEMF</sequence>
<dbReference type="AlphaFoldDB" id="A0A5N4AHC4"/>
<dbReference type="InterPro" id="IPR001849">
    <property type="entry name" value="PH_domain"/>
</dbReference>
<dbReference type="GO" id="GO:0005826">
    <property type="term" value="C:actomyosin contractile ring"/>
    <property type="evidence" value="ECO:0007669"/>
    <property type="project" value="TreeGrafter"/>
</dbReference>
<organism evidence="3 4">
    <name type="scientific">Photinus pyralis</name>
    <name type="common">Common eastern firefly</name>
    <name type="synonym">Lampyris pyralis</name>
    <dbReference type="NCBI Taxonomy" id="7054"/>
    <lineage>
        <taxon>Eukaryota</taxon>
        <taxon>Metazoa</taxon>
        <taxon>Ecdysozoa</taxon>
        <taxon>Arthropoda</taxon>
        <taxon>Hexapoda</taxon>
        <taxon>Insecta</taxon>
        <taxon>Pterygota</taxon>
        <taxon>Neoptera</taxon>
        <taxon>Endopterygota</taxon>
        <taxon>Coleoptera</taxon>
        <taxon>Polyphaga</taxon>
        <taxon>Elateriformia</taxon>
        <taxon>Elateroidea</taxon>
        <taxon>Lampyridae</taxon>
        <taxon>Lampyrinae</taxon>
        <taxon>Photinus</taxon>
    </lineage>
</organism>
<dbReference type="PROSITE" id="PS50003">
    <property type="entry name" value="PH_DOMAIN"/>
    <property type="match status" value="1"/>
</dbReference>
<dbReference type="InterPro" id="IPR037840">
    <property type="entry name" value="PH_Anillin"/>
</dbReference>
<dbReference type="PANTHER" id="PTHR21538:SF23">
    <property type="entry name" value="ANILLIN"/>
    <property type="match status" value="1"/>
</dbReference>
<feature type="domain" description="PH" evidence="2">
    <location>
        <begin position="470"/>
        <end position="585"/>
    </location>
</feature>
<dbReference type="GO" id="GO:0000915">
    <property type="term" value="P:actomyosin contractile ring assembly"/>
    <property type="evidence" value="ECO:0007669"/>
    <property type="project" value="TreeGrafter"/>
</dbReference>
<accession>A0A5N4AHC4</accession>
<evidence type="ECO:0000259" key="2">
    <source>
        <dbReference type="PROSITE" id="PS50003"/>
    </source>
</evidence>
<keyword evidence="4" id="KW-1185">Reference proteome</keyword>
<dbReference type="InterPro" id="IPR012966">
    <property type="entry name" value="AHD"/>
</dbReference>
<reference evidence="3 4" key="1">
    <citation type="journal article" date="2018" name="Elife">
        <title>Firefly genomes illuminate parallel origins of bioluminescence in beetles.</title>
        <authorList>
            <person name="Fallon T.R."/>
            <person name="Lower S.E."/>
            <person name="Chang C.H."/>
            <person name="Bessho-Uehara M."/>
            <person name="Martin G.J."/>
            <person name="Bewick A.J."/>
            <person name="Behringer M."/>
            <person name="Debat H.J."/>
            <person name="Wong I."/>
            <person name="Day J.C."/>
            <person name="Suvorov A."/>
            <person name="Silva C.J."/>
            <person name="Stanger-Hall K.F."/>
            <person name="Hall D.W."/>
            <person name="Schmitz R.J."/>
            <person name="Nelson D.R."/>
            <person name="Lewis S.M."/>
            <person name="Shigenobu S."/>
            <person name="Bybee S.M."/>
            <person name="Larracuente A.M."/>
            <person name="Oba Y."/>
            <person name="Weng J.K."/>
        </authorList>
    </citation>
    <scope>NUCLEOTIDE SEQUENCE [LARGE SCALE GENOMIC DNA]</scope>
    <source>
        <strain evidence="3">1611_PpyrPB1</strain>
        <tissue evidence="3">Whole body</tissue>
    </source>
</reference>
<gene>
    <name evidence="3" type="ORF">PPYR_10772</name>
</gene>
<proteinExistence type="predicted"/>
<dbReference type="OrthoDB" id="5915976at2759"/>
<dbReference type="PANTHER" id="PTHR21538">
    <property type="entry name" value="ANILLIN/RHOTEKIN RTKN"/>
    <property type="match status" value="1"/>
</dbReference>
<dbReference type="GO" id="GO:0000281">
    <property type="term" value="P:mitotic cytokinesis"/>
    <property type="evidence" value="ECO:0007669"/>
    <property type="project" value="TreeGrafter"/>
</dbReference>
<evidence type="ECO:0000256" key="1">
    <source>
        <dbReference type="SAM" id="MobiDB-lite"/>
    </source>
</evidence>